<feature type="chain" id="PRO_5006919333" evidence="1">
    <location>
        <begin position="30"/>
        <end position="105"/>
    </location>
</feature>
<feature type="signal peptide" evidence="1">
    <location>
        <begin position="1"/>
        <end position="29"/>
    </location>
</feature>
<sequence>MRKNTFNKNKIRILFACSTFLFGLHNSHALPAGCLKISGFGSDFRIRTTCEKNQFADFNHCNSCNQLKVPPLHLKHHASIKYYPGCNPVQLCDAEKNCIQLEDCN</sequence>
<evidence type="ECO:0000256" key="1">
    <source>
        <dbReference type="SAM" id="SignalP"/>
    </source>
</evidence>
<keyword evidence="1" id="KW-0732">Signal</keyword>
<gene>
    <name evidence="2" type="ORF">Lwal_2529</name>
</gene>
<evidence type="ECO:0000313" key="2">
    <source>
        <dbReference type="EMBL" id="KTD75591.1"/>
    </source>
</evidence>
<proteinExistence type="predicted"/>
<dbReference type="RefSeq" id="WP_058481159.1">
    <property type="nucleotide sequence ID" value="NZ_CAAAIQ010000002.1"/>
</dbReference>
<comment type="caution">
    <text evidence="2">The sequence shown here is derived from an EMBL/GenBank/DDBJ whole genome shotgun (WGS) entry which is preliminary data.</text>
</comment>
<protein>
    <submittedName>
        <fullName evidence="2">Uncharacterized protein</fullName>
    </submittedName>
</protein>
<name>A0A0W1A2K5_9GAMM</name>
<dbReference type="Proteomes" id="UP000054729">
    <property type="component" value="Unassembled WGS sequence"/>
</dbReference>
<dbReference type="PATRIC" id="fig|66969.6.peg.2737"/>
<organism evidence="2 3">
    <name type="scientific">Legionella waltersii</name>
    <dbReference type="NCBI Taxonomy" id="66969"/>
    <lineage>
        <taxon>Bacteria</taxon>
        <taxon>Pseudomonadati</taxon>
        <taxon>Pseudomonadota</taxon>
        <taxon>Gammaproteobacteria</taxon>
        <taxon>Legionellales</taxon>
        <taxon>Legionellaceae</taxon>
        <taxon>Legionella</taxon>
    </lineage>
</organism>
<keyword evidence="3" id="KW-1185">Reference proteome</keyword>
<accession>A0A0W1A2K5</accession>
<dbReference type="OrthoDB" id="9925936at2"/>
<evidence type="ECO:0000313" key="3">
    <source>
        <dbReference type="Proteomes" id="UP000054729"/>
    </source>
</evidence>
<dbReference type="STRING" id="66969.Lwal_2529"/>
<dbReference type="AlphaFoldDB" id="A0A0W1A2K5"/>
<dbReference type="EMBL" id="LNZB01000056">
    <property type="protein sequence ID" value="KTD75591.1"/>
    <property type="molecule type" value="Genomic_DNA"/>
</dbReference>
<reference evidence="2 3" key="1">
    <citation type="submission" date="2015-11" db="EMBL/GenBank/DDBJ databases">
        <title>Genomic analysis of 38 Legionella species identifies large and diverse effector repertoires.</title>
        <authorList>
            <person name="Burstein D."/>
            <person name="Amaro F."/>
            <person name="Zusman T."/>
            <person name="Lifshitz Z."/>
            <person name="Cohen O."/>
            <person name="Gilbert J.A."/>
            <person name="Pupko T."/>
            <person name="Shuman H.A."/>
            <person name="Segal G."/>
        </authorList>
    </citation>
    <scope>NUCLEOTIDE SEQUENCE [LARGE SCALE GENOMIC DNA]</scope>
    <source>
        <strain evidence="2 3">ATCC 51914</strain>
    </source>
</reference>